<organism evidence="1 2">
    <name type="scientific">Ataeniobius toweri</name>
    <dbReference type="NCBI Taxonomy" id="208326"/>
    <lineage>
        <taxon>Eukaryota</taxon>
        <taxon>Metazoa</taxon>
        <taxon>Chordata</taxon>
        <taxon>Craniata</taxon>
        <taxon>Vertebrata</taxon>
        <taxon>Euteleostomi</taxon>
        <taxon>Actinopterygii</taxon>
        <taxon>Neopterygii</taxon>
        <taxon>Teleostei</taxon>
        <taxon>Neoteleostei</taxon>
        <taxon>Acanthomorphata</taxon>
        <taxon>Ovalentaria</taxon>
        <taxon>Atherinomorphae</taxon>
        <taxon>Cyprinodontiformes</taxon>
        <taxon>Goodeidae</taxon>
        <taxon>Ataeniobius</taxon>
    </lineage>
</organism>
<reference evidence="1 2" key="1">
    <citation type="submission" date="2021-07" db="EMBL/GenBank/DDBJ databases">
        <authorList>
            <person name="Palmer J.M."/>
        </authorList>
    </citation>
    <scope>NUCLEOTIDE SEQUENCE [LARGE SCALE GENOMIC DNA]</scope>
    <source>
        <strain evidence="1 2">AT_MEX2019</strain>
        <tissue evidence="1">Muscle</tissue>
    </source>
</reference>
<protein>
    <submittedName>
        <fullName evidence="1">Uncharacterized protein</fullName>
    </submittedName>
</protein>
<dbReference type="Proteomes" id="UP001345963">
    <property type="component" value="Unassembled WGS sequence"/>
</dbReference>
<dbReference type="EMBL" id="JAHUTI010008200">
    <property type="protein sequence ID" value="MED6234457.1"/>
    <property type="molecule type" value="Genomic_DNA"/>
</dbReference>
<accession>A0ABU7A8K3</accession>
<name>A0ABU7A8K3_9TELE</name>
<gene>
    <name evidence="1" type="ORF">ATANTOWER_030487</name>
</gene>
<comment type="caution">
    <text evidence="1">The sequence shown here is derived from an EMBL/GenBank/DDBJ whole genome shotgun (WGS) entry which is preliminary data.</text>
</comment>
<evidence type="ECO:0000313" key="2">
    <source>
        <dbReference type="Proteomes" id="UP001345963"/>
    </source>
</evidence>
<keyword evidence="2" id="KW-1185">Reference proteome</keyword>
<sequence>MASCPPYTEIHFGQEIDNSWFCIGSSDGLYVVELATSELLTVLYFKDTLLIPEGKLEFQYNPSKHTS</sequence>
<evidence type="ECO:0000313" key="1">
    <source>
        <dbReference type="EMBL" id="MED6234457.1"/>
    </source>
</evidence>
<proteinExistence type="predicted"/>